<dbReference type="Pfam" id="PF00126">
    <property type="entry name" value="HTH_1"/>
    <property type="match status" value="1"/>
</dbReference>
<protein>
    <submittedName>
        <fullName evidence="6">HTH-type transcriptional regulator CynR</fullName>
    </submittedName>
</protein>
<dbReference type="EMBL" id="AP024484">
    <property type="protein sequence ID" value="BCS85021.1"/>
    <property type="molecule type" value="Genomic_DNA"/>
</dbReference>
<keyword evidence="7" id="KW-1185">Reference proteome</keyword>
<dbReference type="CDD" id="cd05466">
    <property type="entry name" value="PBP2_LTTR_substrate"/>
    <property type="match status" value="1"/>
</dbReference>
<gene>
    <name evidence="6" type="primary">cynR</name>
    <name evidence="6" type="ORF">prwr041_09140</name>
</gene>
<keyword evidence="3" id="KW-0238">DNA-binding</keyword>
<evidence type="ECO:0000256" key="4">
    <source>
        <dbReference type="ARBA" id="ARBA00023163"/>
    </source>
</evidence>
<dbReference type="PANTHER" id="PTHR30419">
    <property type="entry name" value="HTH-TYPE TRANSCRIPTIONAL REGULATOR YBHD"/>
    <property type="match status" value="1"/>
</dbReference>
<accession>A0ABN6EGK0</accession>
<dbReference type="InterPro" id="IPR005119">
    <property type="entry name" value="LysR_subst-bd"/>
</dbReference>
<keyword evidence="4" id="KW-0804">Transcription</keyword>
<dbReference type="Pfam" id="PF03466">
    <property type="entry name" value="LysR_substrate"/>
    <property type="match status" value="1"/>
</dbReference>
<dbReference type="Proteomes" id="UP001319045">
    <property type="component" value="Chromosome"/>
</dbReference>
<dbReference type="RefSeq" id="WP_207155191.1">
    <property type="nucleotide sequence ID" value="NZ_AP024484.1"/>
</dbReference>
<dbReference type="PROSITE" id="PS50931">
    <property type="entry name" value="HTH_LYSR"/>
    <property type="match status" value="1"/>
</dbReference>
<evidence type="ECO:0000313" key="7">
    <source>
        <dbReference type="Proteomes" id="UP001319045"/>
    </source>
</evidence>
<evidence type="ECO:0000313" key="6">
    <source>
        <dbReference type="EMBL" id="BCS85021.1"/>
    </source>
</evidence>
<dbReference type="InterPro" id="IPR000847">
    <property type="entry name" value="LysR_HTH_N"/>
</dbReference>
<sequence length="302" mass="34730">MELRQLRYFLKAAETLNFSEASKELFITQSTLSQQIRQLERELGVSLFQRNSHEVLLTENGEHLLPYARKTIIDADTCVESMNDLKEMIGGTLNIGVTYTFSPLLTDSLLEFMKSYPKVKLNIYYKPMTELMDMLQQREVDFVLAFKPTRRYEHIESHVLFNNRLNVVVNESHPLAGHKSVSLSELERYDIALPTLGLQARNTFDDICSNTDHEYNVRIELNDVSILLKLIRETSYVTVLAETTIHDEEKLIGIPLDGVNDNMEGCVHLLKNAYVKNSAREFYRLLSESNSIKKYSALADLI</sequence>
<evidence type="ECO:0000256" key="1">
    <source>
        <dbReference type="ARBA" id="ARBA00009437"/>
    </source>
</evidence>
<dbReference type="InterPro" id="IPR036388">
    <property type="entry name" value="WH-like_DNA-bd_sf"/>
</dbReference>
<evidence type="ECO:0000256" key="2">
    <source>
        <dbReference type="ARBA" id="ARBA00023015"/>
    </source>
</evidence>
<dbReference type="PRINTS" id="PR00039">
    <property type="entry name" value="HTHLYSR"/>
</dbReference>
<organism evidence="6 7">
    <name type="scientific">Prevotella herbatica</name>
    <dbReference type="NCBI Taxonomy" id="2801997"/>
    <lineage>
        <taxon>Bacteria</taxon>
        <taxon>Pseudomonadati</taxon>
        <taxon>Bacteroidota</taxon>
        <taxon>Bacteroidia</taxon>
        <taxon>Bacteroidales</taxon>
        <taxon>Prevotellaceae</taxon>
        <taxon>Prevotella</taxon>
    </lineage>
</organism>
<proteinExistence type="inferred from homology"/>
<name>A0ABN6EGK0_9BACT</name>
<reference evidence="6 7" key="1">
    <citation type="journal article" date="2022" name="Int. J. Syst. Evol. Microbiol.">
        <title>Prevotella herbatica sp. nov., a plant polysaccharide-decomposing anaerobic bacterium isolated from a methanogenic reactor.</title>
        <authorList>
            <person name="Uek A."/>
            <person name="Tonouchi A."/>
            <person name="Kaku N."/>
            <person name="Ueki K."/>
        </authorList>
    </citation>
    <scope>NUCLEOTIDE SEQUENCE [LARGE SCALE GENOMIC DNA]</scope>
    <source>
        <strain evidence="6 7">WR041</strain>
    </source>
</reference>
<dbReference type="Gene3D" id="1.10.10.10">
    <property type="entry name" value="Winged helix-like DNA-binding domain superfamily/Winged helix DNA-binding domain"/>
    <property type="match status" value="1"/>
</dbReference>
<dbReference type="InterPro" id="IPR050950">
    <property type="entry name" value="HTH-type_LysR_regulators"/>
</dbReference>
<dbReference type="Gene3D" id="3.40.190.290">
    <property type="match status" value="1"/>
</dbReference>
<evidence type="ECO:0000259" key="5">
    <source>
        <dbReference type="PROSITE" id="PS50931"/>
    </source>
</evidence>
<keyword evidence="2" id="KW-0805">Transcription regulation</keyword>
<dbReference type="InterPro" id="IPR036390">
    <property type="entry name" value="WH_DNA-bd_sf"/>
</dbReference>
<comment type="similarity">
    <text evidence="1">Belongs to the LysR transcriptional regulatory family.</text>
</comment>
<dbReference type="SUPFAM" id="SSF53850">
    <property type="entry name" value="Periplasmic binding protein-like II"/>
    <property type="match status" value="1"/>
</dbReference>
<evidence type="ECO:0000256" key="3">
    <source>
        <dbReference type="ARBA" id="ARBA00023125"/>
    </source>
</evidence>
<dbReference type="SUPFAM" id="SSF46785">
    <property type="entry name" value="Winged helix' DNA-binding domain"/>
    <property type="match status" value="1"/>
</dbReference>
<feature type="domain" description="HTH lysR-type" evidence="5">
    <location>
        <begin position="1"/>
        <end position="58"/>
    </location>
</feature>